<evidence type="ECO:0000256" key="1">
    <source>
        <dbReference type="SAM" id="SignalP"/>
    </source>
</evidence>
<sequence>MKTITAIALFFLLFTSCSNNSGKDAFLGTWDSMSMYNQTTIQVTKDSLTTDKFGLKAVHIWKIENGKLHIKRVKGESVSPKETSVLDYKFSKNKDTLYLKSTTDTVFRTKYVKS</sequence>
<evidence type="ECO:0008006" key="4">
    <source>
        <dbReference type="Google" id="ProtNLM"/>
    </source>
</evidence>
<accession>A0A2U0I810</accession>
<name>A0A2U0I810_9FLAO</name>
<proteinExistence type="predicted"/>
<dbReference type="Proteomes" id="UP000245962">
    <property type="component" value="Unassembled WGS sequence"/>
</dbReference>
<feature type="chain" id="PRO_5015755015" description="Lipocalin-like domain-containing protein" evidence="1">
    <location>
        <begin position="22"/>
        <end position="114"/>
    </location>
</feature>
<dbReference type="PROSITE" id="PS51257">
    <property type="entry name" value="PROKAR_LIPOPROTEIN"/>
    <property type="match status" value="1"/>
</dbReference>
<feature type="signal peptide" evidence="1">
    <location>
        <begin position="1"/>
        <end position="21"/>
    </location>
</feature>
<dbReference type="RefSeq" id="WP_116692976.1">
    <property type="nucleotide sequence ID" value="NZ_QEHR01000001.1"/>
</dbReference>
<dbReference type="AlphaFoldDB" id="A0A2U0I810"/>
<comment type="caution">
    <text evidence="2">The sequence shown here is derived from an EMBL/GenBank/DDBJ whole genome shotgun (WGS) entry which is preliminary data.</text>
</comment>
<dbReference type="EMBL" id="QEHR01000001">
    <property type="protein sequence ID" value="PVW17228.1"/>
    <property type="molecule type" value="Genomic_DNA"/>
</dbReference>
<organism evidence="2 3">
    <name type="scientific">Marixanthomonas spongiae</name>
    <dbReference type="NCBI Taxonomy" id="2174845"/>
    <lineage>
        <taxon>Bacteria</taxon>
        <taxon>Pseudomonadati</taxon>
        <taxon>Bacteroidota</taxon>
        <taxon>Flavobacteriia</taxon>
        <taxon>Flavobacteriales</taxon>
        <taxon>Flavobacteriaceae</taxon>
        <taxon>Marixanthomonas</taxon>
    </lineage>
</organism>
<evidence type="ECO:0000313" key="3">
    <source>
        <dbReference type="Proteomes" id="UP000245962"/>
    </source>
</evidence>
<dbReference type="OrthoDB" id="1445377at2"/>
<protein>
    <recommendedName>
        <fullName evidence="4">Lipocalin-like domain-containing protein</fullName>
    </recommendedName>
</protein>
<gene>
    <name evidence="2" type="ORF">DDV96_01570</name>
</gene>
<keyword evidence="3" id="KW-1185">Reference proteome</keyword>
<keyword evidence="1" id="KW-0732">Signal</keyword>
<reference evidence="2 3" key="1">
    <citation type="submission" date="2018-04" db="EMBL/GenBank/DDBJ databases">
        <title>Marixanthomonas spongiae HN-E44 sp. nov., isolated from a marine sponge.</title>
        <authorList>
            <person name="Luo L."/>
            <person name="Zhuang L."/>
        </authorList>
    </citation>
    <scope>NUCLEOTIDE SEQUENCE [LARGE SCALE GENOMIC DNA]</scope>
    <source>
        <strain evidence="2 3">HN-E44</strain>
    </source>
</reference>
<evidence type="ECO:0000313" key="2">
    <source>
        <dbReference type="EMBL" id="PVW17228.1"/>
    </source>
</evidence>